<feature type="binding site" evidence="7">
    <location>
        <position position="224"/>
    </location>
    <ligand>
        <name>Zn(2+)</name>
        <dbReference type="ChEBI" id="CHEBI:29105"/>
        <label>1</label>
    </ligand>
</feature>
<evidence type="ECO:0000256" key="4">
    <source>
        <dbReference type="ARBA" id="ARBA00022801"/>
    </source>
</evidence>
<keyword evidence="2" id="KW-0645">Protease</keyword>
<feature type="binding site" evidence="7">
    <location>
        <position position="252"/>
    </location>
    <ligand>
        <name>Zn(2+)</name>
        <dbReference type="ChEBI" id="CHEBI:29105"/>
        <label>2</label>
    </ligand>
</feature>
<dbReference type="InterPro" id="IPR017141">
    <property type="entry name" value="Pept_M20_carboxypep"/>
</dbReference>
<dbReference type="PIRSF" id="PIRSF037217">
    <property type="entry name" value="Carboxypeptidase_S"/>
    <property type="match status" value="1"/>
</dbReference>
<feature type="binding site" evidence="7">
    <location>
        <position position="189"/>
    </location>
    <ligand>
        <name>Zn(2+)</name>
        <dbReference type="ChEBI" id="CHEBI:29105"/>
        <label>1</label>
    </ligand>
</feature>
<feature type="active site" evidence="6">
    <location>
        <position position="155"/>
    </location>
</feature>
<feature type="binding site" evidence="7">
    <location>
        <position position="511"/>
    </location>
    <ligand>
        <name>Zn(2+)</name>
        <dbReference type="ChEBI" id="CHEBI:29105"/>
        <label>1</label>
    </ligand>
</feature>
<keyword evidence="9" id="KW-1185">Reference proteome</keyword>
<comment type="similarity">
    <text evidence="1">Belongs to the peptidase M20A family.</text>
</comment>
<gene>
    <name evidence="8" type="ORF">DFH08DRAFT_978660</name>
</gene>
<evidence type="ECO:0000256" key="3">
    <source>
        <dbReference type="ARBA" id="ARBA00022723"/>
    </source>
</evidence>
<evidence type="ECO:0000256" key="6">
    <source>
        <dbReference type="PIRSR" id="PIRSR037217-1"/>
    </source>
</evidence>
<dbReference type="Gene3D" id="3.40.630.10">
    <property type="entry name" value="Zn peptidases"/>
    <property type="match status" value="1"/>
</dbReference>
<dbReference type="EMBL" id="JARIHO010000133">
    <property type="protein sequence ID" value="KAJ7301495.1"/>
    <property type="molecule type" value="Genomic_DNA"/>
</dbReference>
<dbReference type="SUPFAM" id="SSF53187">
    <property type="entry name" value="Zn-dependent exopeptidases"/>
    <property type="match status" value="1"/>
</dbReference>
<evidence type="ECO:0000313" key="8">
    <source>
        <dbReference type="EMBL" id="KAJ7301495.1"/>
    </source>
</evidence>
<evidence type="ECO:0000313" key="9">
    <source>
        <dbReference type="Proteomes" id="UP001218218"/>
    </source>
</evidence>
<dbReference type="PANTHER" id="PTHR45962:SF1">
    <property type="entry name" value="N-FATTY-ACYL-AMINO ACID SYNTHASE_HYDROLASE PM20D1"/>
    <property type="match status" value="1"/>
</dbReference>
<dbReference type="InterPro" id="IPR047177">
    <property type="entry name" value="Pept_M20A"/>
</dbReference>
<evidence type="ECO:0000256" key="2">
    <source>
        <dbReference type="ARBA" id="ARBA00022670"/>
    </source>
</evidence>
<dbReference type="Proteomes" id="UP001218218">
    <property type="component" value="Unassembled WGS sequence"/>
</dbReference>
<protein>
    <recommendedName>
        <fullName evidence="10">Carboxypeptidase S</fullName>
    </recommendedName>
</protein>
<evidence type="ECO:0008006" key="10">
    <source>
        <dbReference type="Google" id="ProtNLM"/>
    </source>
</evidence>
<sequence length="526" mass="57312">MRGLPLEDALKPQGRLRLVYTLITLSVIGILLSPDPRSFNRTAARDFQRLPISCPIQHSALMPGISFSLRHEERVYVQRLQGAVQLRTETFDGAPQDGNNPWYDKFYEFEAYLLETFPDVFATLKLEHFATHALLLTWQGNDDSLPPIVLMAHQDTVPVPEETVERWTHPPFAGHIDTEGWVWGRGVADCKNTLIAELSAVSELIAAGFSPKRTVIVSFGFDEEGGGVHGARAAAQHLEEKYGRDSIFAIVDEGGGVVEDYFGRTWVLTAATERAKKAVDGKGEKGSVNIKVSVNVPGGHSSIPPPHTAIGILSTLVAAIEMHPSPVKPSPANPFSTFAICLAEYGIPFIDFPARRTIDDELKNALAHERTWPAAAEILAGRSAGDAARLSTTQAVDIGRDSRIQERYVKLLTPEAAKFNLSVVGFGSEPPAGVPRYLRLDTPGGAEASPVTPATGDAWRVFTGTSLHLWPEAIVAPYLSTGGTDTRSFVNLTHAIYRFRGMRDSHRENTHTVDESACGGSNFPGF</sequence>
<feature type="binding site" evidence="7">
    <location>
        <position position="153"/>
    </location>
    <ligand>
        <name>Zn(2+)</name>
        <dbReference type="ChEBI" id="CHEBI:29105"/>
        <label>2</label>
    </ligand>
</feature>
<evidence type="ECO:0000256" key="1">
    <source>
        <dbReference type="ARBA" id="ARBA00006247"/>
    </source>
</evidence>
<reference evidence="8" key="1">
    <citation type="submission" date="2023-03" db="EMBL/GenBank/DDBJ databases">
        <title>Massive genome expansion in bonnet fungi (Mycena s.s.) driven by repeated elements and novel gene families across ecological guilds.</title>
        <authorList>
            <consortium name="Lawrence Berkeley National Laboratory"/>
            <person name="Harder C.B."/>
            <person name="Miyauchi S."/>
            <person name="Viragh M."/>
            <person name="Kuo A."/>
            <person name="Thoen E."/>
            <person name="Andreopoulos B."/>
            <person name="Lu D."/>
            <person name="Skrede I."/>
            <person name="Drula E."/>
            <person name="Henrissat B."/>
            <person name="Morin E."/>
            <person name="Kohler A."/>
            <person name="Barry K."/>
            <person name="LaButti K."/>
            <person name="Morin E."/>
            <person name="Salamov A."/>
            <person name="Lipzen A."/>
            <person name="Mereny Z."/>
            <person name="Hegedus B."/>
            <person name="Baldrian P."/>
            <person name="Stursova M."/>
            <person name="Weitz H."/>
            <person name="Taylor A."/>
            <person name="Grigoriev I.V."/>
            <person name="Nagy L.G."/>
            <person name="Martin F."/>
            <person name="Kauserud H."/>
        </authorList>
    </citation>
    <scope>NUCLEOTIDE SEQUENCE</scope>
    <source>
        <strain evidence="8">CBHHK002</strain>
    </source>
</reference>
<dbReference type="GO" id="GO:0051603">
    <property type="term" value="P:proteolysis involved in protein catabolic process"/>
    <property type="evidence" value="ECO:0007669"/>
    <property type="project" value="TreeGrafter"/>
</dbReference>
<name>A0AAD7E836_9AGAR</name>
<keyword evidence="3 7" id="KW-0479">Metal-binding</keyword>
<dbReference type="Pfam" id="PF01546">
    <property type="entry name" value="Peptidase_M20"/>
    <property type="match status" value="1"/>
</dbReference>
<dbReference type="PANTHER" id="PTHR45962">
    <property type="entry name" value="N-FATTY-ACYL-AMINO ACID SYNTHASE/HYDROLASE PM20D1"/>
    <property type="match status" value="1"/>
</dbReference>
<evidence type="ECO:0000256" key="7">
    <source>
        <dbReference type="PIRSR" id="PIRSR037217-2"/>
    </source>
</evidence>
<dbReference type="InterPro" id="IPR002933">
    <property type="entry name" value="Peptidase_M20"/>
</dbReference>
<dbReference type="GO" id="GO:0004181">
    <property type="term" value="F:metallocarboxypeptidase activity"/>
    <property type="evidence" value="ECO:0007669"/>
    <property type="project" value="InterPro"/>
</dbReference>
<accession>A0AAD7E836</accession>
<dbReference type="GO" id="GO:0000328">
    <property type="term" value="C:fungal-type vacuole lumen"/>
    <property type="evidence" value="ECO:0007669"/>
    <property type="project" value="TreeGrafter"/>
</dbReference>
<keyword evidence="4" id="KW-0378">Hydrolase</keyword>
<evidence type="ECO:0000256" key="5">
    <source>
        <dbReference type="ARBA" id="ARBA00022833"/>
    </source>
</evidence>
<feature type="active site" description="Proton acceptor" evidence="6">
    <location>
        <position position="223"/>
    </location>
</feature>
<feature type="binding site" evidence="7">
    <location>
        <position position="189"/>
    </location>
    <ligand>
        <name>Zn(2+)</name>
        <dbReference type="ChEBI" id="CHEBI:29105"/>
        <label>2</label>
    </ligand>
</feature>
<organism evidence="8 9">
    <name type="scientific">Mycena albidolilacea</name>
    <dbReference type="NCBI Taxonomy" id="1033008"/>
    <lineage>
        <taxon>Eukaryota</taxon>
        <taxon>Fungi</taxon>
        <taxon>Dikarya</taxon>
        <taxon>Basidiomycota</taxon>
        <taxon>Agaricomycotina</taxon>
        <taxon>Agaricomycetes</taxon>
        <taxon>Agaricomycetidae</taxon>
        <taxon>Agaricales</taxon>
        <taxon>Marasmiineae</taxon>
        <taxon>Mycenaceae</taxon>
        <taxon>Mycena</taxon>
    </lineage>
</organism>
<comment type="caution">
    <text evidence="8">The sequence shown here is derived from an EMBL/GenBank/DDBJ whole genome shotgun (WGS) entry which is preliminary data.</text>
</comment>
<dbReference type="AlphaFoldDB" id="A0AAD7E836"/>
<dbReference type="GO" id="GO:0046872">
    <property type="term" value="F:metal ion binding"/>
    <property type="evidence" value="ECO:0007669"/>
    <property type="project" value="UniProtKB-KW"/>
</dbReference>
<keyword evidence="5 7" id="KW-0862">Zinc</keyword>
<proteinExistence type="inferred from homology"/>